<name>W6TUZ7_HOLOB</name>
<reference evidence="1 2" key="1">
    <citation type="journal article" date="2014" name="FEMS Microbiol. Lett.">
        <title>Draft genome sequences of three Holospora species (Holospora obtusa, Holospora undulata, and Holospora elegans), endonuclear symbiotic bacteria of the ciliate Paramecium caudatum.</title>
        <authorList>
            <person name="Dohra H."/>
            <person name="Tanaka K."/>
            <person name="Suzuki T."/>
            <person name="Fujishima M."/>
            <person name="Suzuki H."/>
        </authorList>
    </citation>
    <scope>NUCLEOTIDE SEQUENCE [LARGE SCALE GENOMIC DNA]</scope>
    <source>
        <strain evidence="1 2">F1</strain>
    </source>
</reference>
<comment type="caution">
    <text evidence="1">The sequence shown here is derived from an EMBL/GenBank/DDBJ whole genome shotgun (WGS) entry which is preliminary data.</text>
</comment>
<evidence type="ECO:0000313" key="1">
    <source>
        <dbReference type="EMBL" id="ETZ07592.1"/>
    </source>
</evidence>
<dbReference type="Proteomes" id="UP000019112">
    <property type="component" value="Unassembled WGS sequence"/>
</dbReference>
<accession>W6TUZ7</accession>
<protein>
    <submittedName>
        <fullName evidence="1">Uncharacterized protein</fullName>
    </submittedName>
</protein>
<sequence>MLIYYYIKNIRSIIMINVKFFFISFIGLLVLESKSISAKENKEQINSDQNVNNLSEAVDLLKKDDENIIHS</sequence>
<organism evidence="1 2">
    <name type="scientific">Holospora obtusa F1</name>
    <dbReference type="NCBI Taxonomy" id="1399147"/>
    <lineage>
        <taxon>Bacteria</taxon>
        <taxon>Pseudomonadati</taxon>
        <taxon>Pseudomonadota</taxon>
        <taxon>Alphaproteobacteria</taxon>
        <taxon>Holosporales</taxon>
        <taxon>Holosporaceae</taxon>
        <taxon>Holospora</taxon>
    </lineage>
</organism>
<evidence type="ECO:0000313" key="2">
    <source>
        <dbReference type="Proteomes" id="UP000019112"/>
    </source>
</evidence>
<dbReference type="AlphaFoldDB" id="W6TUZ7"/>
<keyword evidence="2" id="KW-1185">Reference proteome</keyword>
<gene>
    <name evidence="1" type="ORF">P618_200228</name>
</gene>
<dbReference type="EMBL" id="AWTR02000027">
    <property type="protein sequence ID" value="ETZ07592.1"/>
    <property type="molecule type" value="Genomic_DNA"/>
</dbReference>
<proteinExistence type="predicted"/>
<dbReference type="STRING" id="1399147.P618_200228"/>